<evidence type="ECO:0000313" key="3">
    <source>
        <dbReference type="Proteomes" id="UP001224890"/>
    </source>
</evidence>
<organism evidence="2 3">
    <name type="scientific">Colletotrichum godetiae</name>
    <dbReference type="NCBI Taxonomy" id="1209918"/>
    <lineage>
        <taxon>Eukaryota</taxon>
        <taxon>Fungi</taxon>
        <taxon>Dikarya</taxon>
        <taxon>Ascomycota</taxon>
        <taxon>Pezizomycotina</taxon>
        <taxon>Sordariomycetes</taxon>
        <taxon>Hypocreomycetidae</taxon>
        <taxon>Glomerellales</taxon>
        <taxon>Glomerellaceae</taxon>
        <taxon>Colletotrichum</taxon>
        <taxon>Colletotrichum acutatum species complex</taxon>
    </lineage>
</organism>
<reference evidence="2" key="1">
    <citation type="submission" date="2021-06" db="EMBL/GenBank/DDBJ databases">
        <title>Comparative genomics, transcriptomics and evolutionary studies reveal genomic signatures of adaptation to plant cell wall in hemibiotrophic fungi.</title>
        <authorList>
            <consortium name="DOE Joint Genome Institute"/>
            <person name="Baroncelli R."/>
            <person name="Diaz J.F."/>
            <person name="Benocci T."/>
            <person name="Peng M."/>
            <person name="Battaglia E."/>
            <person name="Haridas S."/>
            <person name="Andreopoulos W."/>
            <person name="Labutti K."/>
            <person name="Pangilinan J."/>
            <person name="Floch G.L."/>
            <person name="Makela M.R."/>
            <person name="Henrissat B."/>
            <person name="Grigoriev I.V."/>
            <person name="Crouch J.A."/>
            <person name="De Vries R.P."/>
            <person name="Sukno S.A."/>
            <person name="Thon M.R."/>
        </authorList>
    </citation>
    <scope>NUCLEOTIDE SEQUENCE</scope>
    <source>
        <strain evidence="2">CBS 193.32</strain>
    </source>
</reference>
<dbReference type="EMBL" id="JAHMHR010000002">
    <property type="protein sequence ID" value="KAK1700397.1"/>
    <property type="molecule type" value="Genomic_DNA"/>
</dbReference>
<name>A0AAJ0AY14_9PEZI</name>
<sequence length="176" mass="20084">MVTSHSICHTKRFTRDQPASSNHDRHLVAAFAPNQTLPSPYIAPLQTNLSPRKPHDVASRRTTFSPRHSKGWTTSEPTSQIPHHQTLLNNRHPLLKYHARRAPPILWVILPRSTSESYSTHGKPTSTRRRPPAVRRFLFHPSIRPRTLVSPTNTPETLIPLPIDPSIRRSSYQTIL</sequence>
<dbReference type="Proteomes" id="UP001224890">
    <property type="component" value="Unassembled WGS sequence"/>
</dbReference>
<accession>A0AAJ0AY14</accession>
<evidence type="ECO:0000256" key="1">
    <source>
        <dbReference type="SAM" id="MobiDB-lite"/>
    </source>
</evidence>
<dbReference type="RefSeq" id="XP_060436154.1">
    <property type="nucleotide sequence ID" value="XM_060565501.1"/>
</dbReference>
<feature type="region of interest" description="Disordered" evidence="1">
    <location>
        <begin position="1"/>
        <end position="21"/>
    </location>
</feature>
<dbReference type="GeneID" id="85450027"/>
<comment type="caution">
    <text evidence="2">The sequence shown here is derived from an EMBL/GenBank/DDBJ whole genome shotgun (WGS) entry which is preliminary data.</text>
</comment>
<keyword evidence="3" id="KW-1185">Reference proteome</keyword>
<proteinExistence type="predicted"/>
<dbReference type="AlphaFoldDB" id="A0AAJ0AY14"/>
<gene>
    <name evidence="2" type="ORF">BDP55DRAFT_130041</name>
</gene>
<feature type="compositionally biased region" description="Polar residues" evidence="1">
    <location>
        <begin position="60"/>
        <end position="83"/>
    </location>
</feature>
<feature type="region of interest" description="Disordered" evidence="1">
    <location>
        <begin position="47"/>
        <end position="83"/>
    </location>
</feature>
<protein>
    <submittedName>
        <fullName evidence="2">Uncharacterized protein</fullName>
    </submittedName>
</protein>
<evidence type="ECO:0000313" key="2">
    <source>
        <dbReference type="EMBL" id="KAK1700397.1"/>
    </source>
</evidence>